<dbReference type="GO" id="GO:0006914">
    <property type="term" value="P:autophagy"/>
    <property type="evidence" value="ECO:0007669"/>
    <property type="project" value="UniProtKB-KW"/>
</dbReference>
<dbReference type="GO" id="GO:0005634">
    <property type="term" value="C:nucleus"/>
    <property type="evidence" value="ECO:0007669"/>
    <property type="project" value="TreeGrafter"/>
</dbReference>
<dbReference type="GO" id="GO:0007052">
    <property type="term" value="P:mitotic spindle organization"/>
    <property type="evidence" value="ECO:0007669"/>
    <property type="project" value="TreeGrafter"/>
</dbReference>
<keyword evidence="6" id="KW-0833">Ubl conjugation pathway</keyword>
<sequence length="493" mass="56874">MSSTSVPQRRILSQKDIELWLKCDGYKDYLNFIKQLNEFAKGVHERGLNRRQGVTEEVLVRVVTLLDKLSALVDEVKPLDDDKDQRFGNKAFRVWFSRMETEVDEELILVLGAEDATELKPYLMDSFGNQQRIDYGTGHEMCFVVFLMGLYKLKLIDTRDEVLDKEVVRRLSHELLTIFSVIYLPLVRKIQLRYNLEPAGSHGAFSLDDFQFLPFYWGSAQLVGHPHVEPHSFPDPQVALKYKDDLMFYTAIQFIHEVKRGPFAEHSNQLWNISGVDDWSKINRGLLNMYCKEYLPKFPIVQHLVFGDRDDVGGVYLTKTEFRTLPVNAEESTSECVDTTCFNVDPQEAGVSSPLIAKFEYHIVYSISYSVPVLYFTVTKTDGSLVQIEDIWKWIPKFYLSETTSDATNDISILYQKYGSMLTQMEHPILMRPFYAIHPCHTSTLMKNIFVGKHCDQNKLPLNADNYLISWLSSIAPIAALHMKPEYGTRLND</sequence>
<accession>A0A7R9QNC3</accession>
<dbReference type="PANTHER" id="PTHR10012:SF0">
    <property type="entry name" value="SERINE_THREONINE-PROTEIN PHOSPHATASE 2A ACTIVATOR"/>
    <property type="match status" value="1"/>
</dbReference>
<dbReference type="AlphaFoldDB" id="A0A7R9QNC3"/>
<dbReference type="CDD" id="cd04087">
    <property type="entry name" value="PTPA"/>
    <property type="match status" value="1"/>
</dbReference>
<dbReference type="GO" id="GO:0008160">
    <property type="term" value="F:protein tyrosine phosphatase activator activity"/>
    <property type="evidence" value="ECO:0007669"/>
    <property type="project" value="TreeGrafter"/>
</dbReference>
<dbReference type="SUPFAM" id="SSF140984">
    <property type="entry name" value="PTPA-like"/>
    <property type="match status" value="1"/>
</dbReference>
<dbReference type="Gene3D" id="1.20.120.1150">
    <property type="match status" value="1"/>
</dbReference>
<organism evidence="13">
    <name type="scientific">Oppiella nova</name>
    <dbReference type="NCBI Taxonomy" id="334625"/>
    <lineage>
        <taxon>Eukaryota</taxon>
        <taxon>Metazoa</taxon>
        <taxon>Ecdysozoa</taxon>
        <taxon>Arthropoda</taxon>
        <taxon>Chelicerata</taxon>
        <taxon>Arachnida</taxon>
        <taxon>Acari</taxon>
        <taxon>Acariformes</taxon>
        <taxon>Sarcoptiformes</taxon>
        <taxon>Oribatida</taxon>
        <taxon>Brachypylina</taxon>
        <taxon>Oppioidea</taxon>
        <taxon>Oppiidae</taxon>
        <taxon>Oppiella</taxon>
    </lineage>
</organism>
<dbReference type="InterPro" id="IPR043170">
    <property type="entry name" value="PTPA_C_lid"/>
</dbReference>
<gene>
    <name evidence="13" type="ORF">ONB1V03_LOCUS8490</name>
</gene>
<dbReference type="EMBL" id="CAJPVJ010004873">
    <property type="protein sequence ID" value="CAG2169006.1"/>
    <property type="molecule type" value="Genomic_DNA"/>
</dbReference>
<proteinExistence type="inferred from homology"/>
<dbReference type="Pfam" id="PF03095">
    <property type="entry name" value="PTPA"/>
    <property type="match status" value="1"/>
</dbReference>
<dbReference type="OrthoDB" id="16120at2759"/>
<dbReference type="EC" id="5.2.1.8" evidence="4 12"/>
<evidence type="ECO:0000256" key="2">
    <source>
        <dbReference type="ARBA" id="ARBA00004496"/>
    </source>
</evidence>
<evidence type="ECO:0000313" key="13">
    <source>
        <dbReference type="EMBL" id="CAD7651809.1"/>
    </source>
</evidence>
<dbReference type="PANTHER" id="PTHR10012">
    <property type="entry name" value="SERINE/THREONINE-PROTEIN PHOSPHATASE 2A REGULATORY SUBUNIT B"/>
    <property type="match status" value="1"/>
</dbReference>
<dbReference type="GO" id="GO:0005737">
    <property type="term" value="C:cytoplasm"/>
    <property type="evidence" value="ECO:0007669"/>
    <property type="project" value="UniProtKB-SubCell"/>
</dbReference>
<reference evidence="13" key="1">
    <citation type="submission" date="2020-11" db="EMBL/GenBank/DDBJ databases">
        <authorList>
            <person name="Tran Van P."/>
        </authorList>
    </citation>
    <scope>NUCLEOTIDE SEQUENCE</scope>
</reference>
<evidence type="ECO:0000256" key="8">
    <source>
        <dbReference type="ARBA" id="ARBA00023110"/>
    </source>
</evidence>
<evidence type="ECO:0000256" key="9">
    <source>
        <dbReference type="ARBA" id="ARBA00023235"/>
    </source>
</evidence>
<dbReference type="InterPro" id="IPR007135">
    <property type="entry name" value="Atg3/Atg10"/>
</dbReference>
<protein>
    <recommendedName>
        <fullName evidence="10 12">Serine/threonine-protein phosphatase 2A activator</fullName>
        <ecNumber evidence="4 12">5.2.1.8</ecNumber>
    </recommendedName>
    <alternativeName>
        <fullName evidence="11 12">Phosphotyrosyl phosphatase activator</fullName>
    </alternativeName>
</protein>
<keyword evidence="5 12" id="KW-0963">Cytoplasm</keyword>
<keyword evidence="7" id="KW-0072">Autophagy</keyword>
<dbReference type="GO" id="GO:0019787">
    <property type="term" value="F:ubiquitin-like protein transferase activity"/>
    <property type="evidence" value="ECO:0007669"/>
    <property type="project" value="InterPro"/>
</dbReference>
<dbReference type="FunFam" id="1.20.120.1150:FF:000002">
    <property type="entry name" value="Serine/threonine-protein phosphatase 2A activator"/>
    <property type="match status" value="1"/>
</dbReference>
<evidence type="ECO:0000256" key="12">
    <source>
        <dbReference type="RuleBase" id="RU361210"/>
    </source>
</evidence>
<dbReference type="GO" id="GO:0000159">
    <property type="term" value="C:protein phosphatase type 2A complex"/>
    <property type="evidence" value="ECO:0007669"/>
    <property type="project" value="TreeGrafter"/>
</dbReference>
<evidence type="ECO:0000256" key="1">
    <source>
        <dbReference type="ARBA" id="ARBA00000971"/>
    </source>
</evidence>
<evidence type="ECO:0000313" key="14">
    <source>
        <dbReference type="Proteomes" id="UP000728032"/>
    </source>
</evidence>
<comment type="function">
    <text evidence="12">PPIases accelerate the folding of proteins. It catalyzes the cis-trans isomerization of proline imidic peptide bonds in oligopeptides.</text>
</comment>
<comment type="similarity">
    <text evidence="3 12">Belongs to the PTPA-type PPIase family.</text>
</comment>
<comment type="catalytic activity">
    <reaction evidence="1 12">
        <text>[protein]-peptidylproline (omega=180) = [protein]-peptidylproline (omega=0)</text>
        <dbReference type="Rhea" id="RHEA:16237"/>
        <dbReference type="Rhea" id="RHEA-COMP:10747"/>
        <dbReference type="Rhea" id="RHEA-COMP:10748"/>
        <dbReference type="ChEBI" id="CHEBI:83833"/>
        <dbReference type="ChEBI" id="CHEBI:83834"/>
        <dbReference type="EC" id="5.2.1.8"/>
    </reaction>
</comment>
<evidence type="ECO:0000256" key="6">
    <source>
        <dbReference type="ARBA" id="ARBA00022786"/>
    </source>
</evidence>
<comment type="subcellular location">
    <subcellularLocation>
        <location evidence="2 12">Cytoplasm</location>
    </subcellularLocation>
</comment>
<evidence type="ECO:0000256" key="11">
    <source>
        <dbReference type="ARBA" id="ARBA00044820"/>
    </source>
</evidence>
<dbReference type="EMBL" id="OC919698">
    <property type="protein sequence ID" value="CAD7651809.1"/>
    <property type="molecule type" value="Genomic_DNA"/>
</dbReference>
<evidence type="ECO:0000256" key="5">
    <source>
        <dbReference type="ARBA" id="ARBA00022490"/>
    </source>
</evidence>
<evidence type="ECO:0000256" key="4">
    <source>
        <dbReference type="ARBA" id="ARBA00013194"/>
    </source>
</evidence>
<dbReference type="InterPro" id="IPR037218">
    <property type="entry name" value="PTPA_sf"/>
</dbReference>
<dbReference type="InterPro" id="IPR004327">
    <property type="entry name" value="Phstyr_phstse_ac"/>
</dbReference>
<keyword evidence="8 12" id="KW-0697">Rotamase</keyword>
<name>A0A7R9QNC3_9ACAR</name>
<evidence type="ECO:0000256" key="7">
    <source>
        <dbReference type="ARBA" id="ARBA00023006"/>
    </source>
</evidence>
<evidence type="ECO:0000256" key="3">
    <source>
        <dbReference type="ARBA" id="ARBA00011019"/>
    </source>
</evidence>
<evidence type="ECO:0000256" key="10">
    <source>
        <dbReference type="ARBA" id="ARBA00044786"/>
    </source>
</evidence>
<dbReference type="GO" id="GO:0003755">
    <property type="term" value="F:peptidyl-prolyl cis-trans isomerase activity"/>
    <property type="evidence" value="ECO:0007669"/>
    <property type="project" value="UniProtKB-KW"/>
</dbReference>
<dbReference type="Gene3D" id="3.30.1460.50">
    <property type="match status" value="1"/>
</dbReference>
<dbReference type="Proteomes" id="UP000728032">
    <property type="component" value="Unassembled WGS sequence"/>
</dbReference>
<keyword evidence="9 12" id="KW-0413">Isomerase</keyword>
<dbReference type="Pfam" id="PF03987">
    <property type="entry name" value="Autophagy_act_C"/>
    <property type="match status" value="1"/>
</dbReference>
<keyword evidence="14" id="KW-1185">Reference proteome</keyword>